<dbReference type="STRING" id="5722.A2DAE7"/>
<dbReference type="PANTHER" id="PTHR10063:SF11">
    <property type="entry name" value="RHO GTPASE-ACTIVATING PROTEIN CG5521-RELATED"/>
    <property type="match status" value="1"/>
</dbReference>
<keyword evidence="1" id="KW-0343">GTPase activation</keyword>
<dbReference type="VEuPathDB" id="TrichDB:TVAGG3_0267450"/>
<accession>A2DAE7</accession>
<evidence type="ECO:0000259" key="2">
    <source>
        <dbReference type="PROSITE" id="PS50085"/>
    </source>
</evidence>
<dbReference type="PANTHER" id="PTHR10063">
    <property type="entry name" value="TUBERIN"/>
    <property type="match status" value="1"/>
</dbReference>
<dbReference type="GO" id="GO:0005634">
    <property type="term" value="C:nucleus"/>
    <property type="evidence" value="ECO:0007669"/>
    <property type="project" value="InterPro"/>
</dbReference>
<dbReference type="RefSeq" id="XP_001583781.1">
    <property type="nucleotide sequence ID" value="XM_001583731.1"/>
</dbReference>
<protein>
    <submittedName>
        <fullName evidence="3">Rap/ran-GAP family protein</fullName>
    </submittedName>
</protein>
<reference evidence="3" key="2">
    <citation type="journal article" date="2007" name="Science">
        <title>Draft genome sequence of the sexually transmitted pathogen Trichomonas vaginalis.</title>
        <authorList>
            <person name="Carlton J.M."/>
            <person name="Hirt R.P."/>
            <person name="Silva J.C."/>
            <person name="Delcher A.L."/>
            <person name="Schatz M."/>
            <person name="Zhao Q."/>
            <person name="Wortman J.R."/>
            <person name="Bidwell S.L."/>
            <person name="Alsmark U.C.M."/>
            <person name="Besteiro S."/>
            <person name="Sicheritz-Ponten T."/>
            <person name="Noel C.J."/>
            <person name="Dacks J.B."/>
            <person name="Foster P.G."/>
            <person name="Simillion C."/>
            <person name="Van de Peer Y."/>
            <person name="Miranda-Saavedra D."/>
            <person name="Barton G.J."/>
            <person name="Westrop G.D."/>
            <person name="Mueller S."/>
            <person name="Dessi D."/>
            <person name="Fiori P.L."/>
            <person name="Ren Q."/>
            <person name="Paulsen I."/>
            <person name="Zhang H."/>
            <person name="Bastida-Corcuera F.D."/>
            <person name="Simoes-Barbosa A."/>
            <person name="Brown M.T."/>
            <person name="Hayes R.D."/>
            <person name="Mukherjee M."/>
            <person name="Okumura C.Y."/>
            <person name="Schneider R."/>
            <person name="Smith A.J."/>
            <person name="Vanacova S."/>
            <person name="Villalvazo M."/>
            <person name="Haas B.J."/>
            <person name="Pertea M."/>
            <person name="Feldblyum T.V."/>
            <person name="Utterback T.R."/>
            <person name="Shu C.L."/>
            <person name="Osoegawa K."/>
            <person name="de Jong P.J."/>
            <person name="Hrdy I."/>
            <person name="Horvathova L."/>
            <person name="Zubacova Z."/>
            <person name="Dolezal P."/>
            <person name="Malik S.B."/>
            <person name="Logsdon J.M. Jr."/>
            <person name="Henze K."/>
            <person name="Gupta A."/>
            <person name="Wang C.C."/>
            <person name="Dunne R.L."/>
            <person name="Upcroft J.A."/>
            <person name="Upcroft P."/>
            <person name="White O."/>
            <person name="Salzberg S.L."/>
            <person name="Tang P."/>
            <person name="Chiu C.-H."/>
            <person name="Lee Y.-S."/>
            <person name="Embley T.M."/>
            <person name="Coombs G.H."/>
            <person name="Mottram J.C."/>
            <person name="Tachezy J."/>
            <person name="Fraser-Liggett C.M."/>
            <person name="Johnson P.J."/>
        </authorList>
    </citation>
    <scope>NUCLEOTIDE SEQUENCE [LARGE SCALE GENOMIC DNA]</scope>
    <source>
        <strain evidence="3">G3</strain>
    </source>
</reference>
<name>A2DAE7_TRIV3</name>
<keyword evidence="4" id="KW-1185">Reference proteome</keyword>
<dbReference type="GO" id="GO:0005096">
    <property type="term" value="F:GTPase activator activity"/>
    <property type="evidence" value="ECO:0000318"/>
    <property type="project" value="GO_Central"/>
</dbReference>
<proteinExistence type="predicted"/>
<dbReference type="eggNOG" id="KOG3686">
    <property type="taxonomic scope" value="Eukaryota"/>
</dbReference>
<dbReference type="PROSITE" id="PS50085">
    <property type="entry name" value="RAPGAP"/>
    <property type="match status" value="1"/>
</dbReference>
<dbReference type="OrthoDB" id="19311at2759"/>
<sequence>MNQVLGPQKKQVIQDISKTEKIFQDVKIKSTVVNDYLQPCENYISALSKLLAPVQPSKFGNVQLQLADYFVYAATINTIIQDGLLYKIAPSNVCEVIKVVLLFTQSDVTSSLYLSIRKVFIDLLETFGNIKPTDFKLFEYIKQYNYLDQFGTDLFGKLLLLSTEKIQFILGNFPKLFEDERGKQVLQVYFKSFIAAVKAEQTKPQFVPYNAIYILIEFLRNSAIEIPEPLAFFRYIWAKITDENDKIELIQHFEEIIPSCINSYLPITYILYLYDSNVLNPELFSAAYNLIDSSNNTAQYFITFLACLYFFDITTIDTKALEEFSNSITTSTVICKTMAANLVEFHKGVPSLINTPWKYANTFFEGEESTLKFENLGFDAQDLKKPYDIHNIDIMCDAKSSSLSCLLINRVLDIFELCPSALCKKDPKPDLCWIFIPRIFAKKKLSQTVIKTFTKIFSDPFLQYRISNNVYKKWVSFIITQSFNDKDLVLCTAALADIIRLNLPCASVAAPFFLVAVNKIKSLTPLATNFANAFASLRITGCISHEQCVELSNTLGFGKKYSNSYMEYYSDISNIYNIAPPENRPDVFAAAIQALVEDSLRGRDYTKLKDFIISRILQLTDDEMQTLSFLSEVDQVSDELIISIVDACLAKESPRHTMIAVRLMVSCPYIRFNDYLPHLKGLLNKKGFEDPRKLFLENFLRYPFKAGMNFIDDHFDMKNEDPKSIAITSEKTTIITNLNKESNSVKLFIKSESGNSQFVCKSAIPTSRHEIFIPKTECDIPHPVYDDQNDWGDKSTLKPFNALPETLREVSSPLKVPVEDSQHKEEDSAPTLINPANVLQAFGYIDPLKPSVYRMLDKENASNELKALFDIQVRSGHKVAVIYVGYNQRDQEQLLANTLGEASPTFYNFIKQIGYPIDLANHPSFTGGLDNIGFSTGRKTCYYANMEHELMWHVSTLIETALSNGKNIYKKRHIGNDSIHVLWSEDLVEYDISMITSQFNHAHIVIYPLPHAKFAVHVFQKTGVKWFGSLRGKSVISAQALPAFIRYTAIEADVLAREFTAGIKMLPSDKVLNSRKTLWEMTNDKDNTFDQAVSLD</sequence>
<evidence type="ECO:0000256" key="1">
    <source>
        <dbReference type="ARBA" id="ARBA00022468"/>
    </source>
</evidence>
<feature type="domain" description="Rap-GAP" evidence="2">
    <location>
        <begin position="865"/>
        <end position="1093"/>
    </location>
</feature>
<evidence type="ECO:0000313" key="3">
    <source>
        <dbReference type="EMBL" id="EAY22795.1"/>
    </source>
</evidence>
<gene>
    <name evidence="3" type="ORF">TVAG_477240</name>
</gene>
<dbReference type="Pfam" id="PF02145">
    <property type="entry name" value="Rap_GAP"/>
    <property type="match status" value="1"/>
</dbReference>
<dbReference type="SUPFAM" id="SSF111347">
    <property type="entry name" value="Rap/Ran-GAP"/>
    <property type="match status" value="1"/>
</dbReference>
<dbReference type="EMBL" id="DS113182">
    <property type="protein sequence ID" value="EAY22795.1"/>
    <property type="molecule type" value="Genomic_DNA"/>
</dbReference>
<dbReference type="InterPro" id="IPR035974">
    <property type="entry name" value="Rap/Ran-GAP_sf"/>
</dbReference>
<evidence type="ECO:0000313" key="4">
    <source>
        <dbReference type="Proteomes" id="UP000001542"/>
    </source>
</evidence>
<dbReference type="InterPro" id="IPR027107">
    <property type="entry name" value="Tuberin/Ral-act_asu"/>
</dbReference>
<dbReference type="GO" id="GO:0051056">
    <property type="term" value="P:regulation of small GTPase mediated signal transduction"/>
    <property type="evidence" value="ECO:0007669"/>
    <property type="project" value="InterPro"/>
</dbReference>
<dbReference type="FunFam" id="3.40.50.11210:FF:000001">
    <property type="entry name" value="Ral GTPase-activating protein subunit alpha-1 isoform 1"/>
    <property type="match status" value="1"/>
</dbReference>
<reference evidence="3" key="1">
    <citation type="submission" date="2006-10" db="EMBL/GenBank/DDBJ databases">
        <authorList>
            <person name="Amadeo P."/>
            <person name="Zhao Q."/>
            <person name="Wortman J."/>
            <person name="Fraser-Liggett C."/>
            <person name="Carlton J."/>
        </authorList>
    </citation>
    <scope>NUCLEOTIDE SEQUENCE</scope>
    <source>
        <strain evidence="3">G3</strain>
    </source>
</reference>
<dbReference type="Proteomes" id="UP000001542">
    <property type="component" value="Unassembled WGS sequence"/>
</dbReference>
<dbReference type="GO" id="GO:0005737">
    <property type="term" value="C:cytoplasm"/>
    <property type="evidence" value="ECO:0000318"/>
    <property type="project" value="GO_Central"/>
</dbReference>
<organism evidence="3 4">
    <name type="scientific">Trichomonas vaginalis (strain ATCC PRA-98 / G3)</name>
    <dbReference type="NCBI Taxonomy" id="412133"/>
    <lineage>
        <taxon>Eukaryota</taxon>
        <taxon>Metamonada</taxon>
        <taxon>Parabasalia</taxon>
        <taxon>Trichomonadida</taxon>
        <taxon>Trichomonadidae</taxon>
        <taxon>Trichomonas</taxon>
    </lineage>
</organism>
<dbReference type="InterPro" id="IPR000331">
    <property type="entry name" value="Rap/Ran_GAP_dom"/>
</dbReference>
<dbReference type="VEuPathDB" id="TrichDB:TVAG_477240"/>
<dbReference type="InParanoid" id="A2DAE7"/>
<dbReference type="KEGG" id="tva:5468353"/>
<dbReference type="AlphaFoldDB" id="A2DAE7"/>
<dbReference type="Gene3D" id="3.40.50.11210">
    <property type="entry name" value="Rap/Ran-GAP"/>
    <property type="match status" value="1"/>
</dbReference>